<dbReference type="EMBL" id="CM044708">
    <property type="protein sequence ID" value="KAI5648474.1"/>
    <property type="molecule type" value="Genomic_DNA"/>
</dbReference>
<comment type="caution">
    <text evidence="1">The sequence shown here is derived from an EMBL/GenBank/DDBJ whole genome shotgun (WGS) entry which is preliminary data.</text>
</comment>
<accession>A0ACB9ZM70</accession>
<gene>
    <name evidence="1" type="ORF">M9H77_34479</name>
</gene>
<protein>
    <submittedName>
        <fullName evidence="1">Uncharacterized protein</fullName>
    </submittedName>
</protein>
<sequence>MGDLAGFDMEKLIYFSDDLVKLLKDEKDINTLKQSLQQLQTLVSQTDADYKRLQCSIEDYQKKIDICRQKIASTKCELAVDEEADLLQKELKDELQRENVLRNELRVITEGINDLEHQSVSIEERRQVLKKHEQDYLKAQMKLSLYASVTSIIPDLENPSNISGHIVEREKKSVVKFELDPTKQTSLETCNSIWNMINS</sequence>
<reference evidence="2" key="1">
    <citation type="journal article" date="2023" name="Nat. Plants">
        <title>Single-cell RNA sequencing provides a high-resolution roadmap for understanding the multicellular compartmentation of specialized metabolism.</title>
        <authorList>
            <person name="Sun S."/>
            <person name="Shen X."/>
            <person name="Li Y."/>
            <person name="Li Y."/>
            <person name="Wang S."/>
            <person name="Li R."/>
            <person name="Zhang H."/>
            <person name="Shen G."/>
            <person name="Guo B."/>
            <person name="Wei J."/>
            <person name="Xu J."/>
            <person name="St-Pierre B."/>
            <person name="Chen S."/>
            <person name="Sun C."/>
        </authorList>
    </citation>
    <scope>NUCLEOTIDE SEQUENCE [LARGE SCALE GENOMIC DNA]</scope>
</reference>
<organism evidence="1 2">
    <name type="scientific">Catharanthus roseus</name>
    <name type="common">Madagascar periwinkle</name>
    <name type="synonym">Vinca rosea</name>
    <dbReference type="NCBI Taxonomy" id="4058"/>
    <lineage>
        <taxon>Eukaryota</taxon>
        <taxon>Viridiplantae</taxon>
        <taxon>Streptophyta</taxon>
        <taxon>Embryophyta</taxon>
        <taxon>Tracheophyta</taxon>
        <taxon>Spermatophyta</taxon>
        <taxon>Magnoliopsida</taxon>
        <taxon>eudicotyledons</taxon>
        <taxon>Gunneridae</taxon>
        <taxon>Pentapetalae</taxon>
        <taxon>asterids</taxon>
        <taxon>lamiids</taxon>
        <taxon>Gentianales</taxon>
        <taxon>Apocynaceae</taxon>
        <taxon>Rauvolfioideae</taxon>
        <taxon>Vinceae</taxon>
        <taxon>Catharanthinae</taxon>
        <taxon>Catharanthus</taxon>
    </lineage>
</organism>
<evidence type="ECO:0000313" key="1">
    <source>
        <dbReference type="EMBL" id="KAI5648474.1"/>
    </source>
</evidence>
<evidence type="ECO:0000313" key="2">
    <source>
        <dbReference type="Proteomes" id="UP001060085"/>
    </source>
</evidence>
<keyword evidence="2" id="KW-1185">Reference proteome</keyword>
<name>A0ACB9ZM70_CATRO</name>
<proteinExistence type="predicted"/>
<dbReference type="Proteomes" id="UP001060085">
    <property type="component" value="Linkage Group LG08"/>
</dbReference>